<protein>
    <recommendedName>
        <fullName evidence="2">CCHC-type domain-containing protein</fullName>
    </recommendedName>
</protein>
<keyword evidence="1" id="KW-0479">Metal-binding</keyword>
<dbReference type="InterPro" id="IPR001878">
    <property type="entry name" value="Znf_CCHC"/>
</dbReference>
<feature type="domain" description="CCHC-type" evidence="2">
    <location>
        <begin position="311"/>
        <end position="326"/>
    </location>
</feature>
<organism evidence="3 4">
    <name type="scientific">Russula ochroleuca</name>
    <dbReference type="NCBI Taxonomy" id="152965"/>
    <lineage>
        <taxon>Eukaryota</taxon>
        <taxon>Fungi</taxon>
        <taxon>Dikarya</taxon>
        <taxon>Basidiomycota</taxon>
        <taxon>Agaricomycotina</taxon>
        <taxon>Agaricomycetes</taxon>
        <taxon>Russulales</taxon>
        <taxon>Russulaceae</taxon>
        <taxon>Russula</taxon>
    </lineage>
</organism>
<dbReference type="GO" id="GO:0008270">
    <property type="term" value="F:zinc ion binding"/>
    <property type="evidence" value="ECO:0007669"/>
    <property type="project" value="UniProtKB-KW"/>
</dbReference>
<reference evidence="3" key="2">
    <citation type="journal article" date="2020" name="Nat. Commun.">
        <title>Large-scale genome sequencing of mycorrhizal fungi provides insights into the early evolution of symbiotic traits.</title>
        <authorList>
            <person name="Miyauchi S."/>
            <person name="Kiss E."/>
            <person name="Kuo A."/>
            <person name="Drula E."/>
            <person name="Kohler A."/>
            <person name="Sanchez-Garcia M."/>
            <person name="Morin E."/>
            <person name="Andreopoulos B."/>
            <person name="Barry K.W."/>
            <person name="Bonito G."/>
            <person name="Buee M."/>
            <person name="Carver A."/>
            <person name="Chen C."/>
            <person name="Cichocki N."/>
            <person name="Clum A."/>
            <person name="Culley D."/>
            <person name="Crous P.W."/>
            <person name="Fauchery L."/>
            <person name="Girlanda M."/>
            <person name="Hayes R.D."/>
            <person name="Keri Z."/>
            <person name="LaButti K."/>
            <person name="Lipzen A."/>
            <person name="Lombard V."/>
            <person name="Magnuson J."/>
            <person name="Maillard F."/>
            <person name="Murat C."/>
            <person name="Nolan M."/>
            <person name="Ohm R.A."/>
            <person name="Pangilinan J."/>
            <person name="Pereira M.F."/>
            <person name="Perotto S."/>
            <person name="Peter M."/>
            <person name="Pfister S."/>
            <person name="Riley R."/>
            <person name="Sitrit Y."/>
            <person name="Stielow J.B."/>
            <person name="Szollosi G."/>
            <person name="Zifcakova L."/>
            <person name="Stursova M."/>
            <person name="Spatafora J.W."/>
            <person name="Tedersoo L."/>
            <person name="Vaario L.M."/>
            <person name="Yamada A."/>
            <person name="Yan M."/>
            <person name="Wang P."/>
            <person name="Xu J."/>
            <person name="Bruns T."/>
            <person name="Baldrian P."/>
            <person name="Vilgalys R."/>
            <person name="Dunand C."/>
            <person name="Henrissat B."/>
            <person name="Grigoriev I.V."/>
            <person name="Hibbett D."/>
            <person name="Nagy L.G."/>
            <person name="Martin F.M."/>
        </authorList>
    </citation>
    <scope>NUCLEOTIDE SEQUENCE</scope>
    <source>
        <strain evidence="3">Prilba</strain>
    </source>
</reference>
<dbReference type="SMART" id="SM00343">
    <property type="entry name" value="ZnF_C2HC"/>
    <property type="match status" value="1"/>
</dbReference>
<reference evidence="3" key="1">
    <citation type="submission" date="2019-10" db="EMBL/GenBank/DDBJ databases">
        <authorList>
            <consortium name="DOE Joint Genome Institute"/>
            <person name="Kuo A."/>
            <person name="Miyauchi S."/>
            <person name="Kiss E."/>
            <person name="Drula E."/>
            <person name="Kohler A."/>
            <person name="Sanchez-Garcia M."/>
            <person name="Andreopoulos B."/>
            <person name="Barry K.W."/>
            <person name="Bonito G."/>
            <person name="Buee M."/>
            <person name="Carver A."/>
            <person name="Chen C."/>
            <person name="Cichocki N."/>
            <person name="Clum A."/>
            <person name="Culley D."/>
            <person name="Crous P.W."/>
            <person name="Fauchery L."/>
            <person name="Girlanda M."/>
            <person name="Hayes R."/>
            <person name="Keri Z."/>
            <person name="LaButti K."/>
            <person name="Lipzen A."/>
            <person name="Lombard V."/>
            <person name="Magnuson J."/>
            <person name="Maillard F."/>
            <person name="Morin E."/>
            <person name="Murat C."/>
            <person name="Nolan M."/>
            <person name="Ohm R."/>
            <person name="Pangilinan J."/>
            <person name="Pereira M."/>
            <person name="Perotto S."/>
            <person name="Peter M."/>
            <person name="Riley R."/>
            <person name="Sitrit Y."/>
            <person name="Stielow B."/>
            <person name="Szollosi G."/>
            <person name="Zifcakova L."/>
            <person name="Stursova M."/>
            <person name="Spatafora J.W."/>
            <person name="Tedersoo L."/>
            <person name="Vaario L.-M."/>
            <person name="Yamada A."/>
            <person name="Yan M."/>
            <person name="Wang P."/>
            <person name="Xu J."/>
            <person name="Bruns T."/>
            <person name="Baldrian P."/>
            <person name="Vilgalys R."/>
            <person name="Henrissat B."/>
            <person name="Grigoriev I.V."/>
            <person name="Hibbett D."/>
            <person name="Nagy L.G."/>
            <person name="Martin F.M."/>
        </authorList>
    </citation>
    <scope>NUCLEOTIDE SEQUENCE</scope>
    <source>
        <strain evidence="3">Prilba</strain>
    </source>
</reference>
<dbReference type="PROSITE" id="PS50158">
    <property type="entry name" value="ZF_CCHC"/>
    <property type="match status" value="1"/>
</dbReference>
<accession>A0A9P5JVD6</accession>
<dbReference type="Proteomes" id="UP000759537">
    <property type="component" value="Unassembled WGS sequence"/>
</dbReference>
<dbReference type="AlphaFoldDB" id="A0A9P5JVD6"/>
<name>A0A9P5JVD6_9AGAM</name>
<evidence type="ECO:0000313" key="4">
    <source>
        <dbReference type="Proteomes" id="UP000759537"/>
    </source>
</evidence>
<keyword evidence="4" id="KW-1185">Reference proteome</keyword>
<evidence type="ECO:0000259" key="2">
    <source>
        <dbReference type="PROSITE" id="PS50158"/>
    </source>
</evidence>
<dbReference type="OrthoDB" id="3319286at2759"/>
<evidence type="ECO:0000256" key="1">
    <source>
        <dbReference type="PROSITE-ProRule" id="PRU00047"/>
    </source>
</evidence>
<keyword evidence="1" id="KW-0863">Zinc-finger</keyword>
<comment type="caution">
    <text evidence="3">The sequence shown here is derived from an EMBL/GenBank/DDBJ whole genome shotgun (WGS) entry which is preliminary data.</text>
</comment>
<sequence>MLELKTIVDSHLKMPTPTQRALEDVTSWHMPVNRATLGMCATFCYLTLADGLLPLLLMLDLDCAAHPFVWVTPMPTTTPPSLTTPTPLMPIPIRTHTIASDAQSPTPSLSTPSDEDGIQWPPFLLKHNRYLIEAPWVQYDYSPVCPQLLGTMGKDQPVQARPLVPQKTTDATENYSARKMHLFDQDEPFASWVEEVLESENDPLLKAGIVQYCYSLFHERESEQRLHDAMTDYSTYRLKRLGILGQLQDADTFERLRAQVAWSNHIYLPSKNLTAYKAWREVSTNCPLPLPEKPGFASATHNPKNCRCCMCYKCHKFGHIRATCPSKPTRKHQGYI</sequence>
<keyword evidence="1" id="KW-0862">Zinc</keyword>
<dbReference type="EMBL" id="WHVB01000039">
    <property type="protein sequence ID" value="KAF8466814.1"/>
    <property type="molecule type" value="Genomic_DNA"/>
</dbReference>
<dbReference type="GO" id="GO:0003676">
    <property type="term" value="F:nucleic acid binding"/>
    <property type="evidence" value="ECO:0007669"/>
    <property type="project" value="InterPro"/>
</dbReference>
<evidence type="ECO:0000313" key="3">
    <source>
        <dbReference type="EMBL" id="KAF8466814.1"/>
    </source>
</evidence>
<gene>
    <name evidence="3" type="ORF">DFH94DRAFT_698350</name>
</gene>
<proteinExistence type="predicted"/>